<dbReference type="InterPro" id="IPR001296">
    <property type="entry name" value="Glyco_trans_1"/>
</dbReference>
<dbReference type="AlphaFoldDB" id="A0A938BQ49"/>
<dbReference type="PANTHER" id="PTHR45947:SF3">
    <property type="entry name" value="SULFOQUINOVOSYL TRANSFERASE SQD2"/>
    <property type="match status" value="1"/>
</dbReference>
<dbReference type="SUPFAM" id="SSF53756">
    <property type="entry name" value="UDP-Glycosyltransferase/glycogen phosphorylase"/>
    <property type="match status" value="1"/>
</dbReference>
<gene>
    <name evidence="3" type="ORF">FJY75_01560</name>
</gene>
<dbReference type="Pfam" id="PF13439">
    <property type="entry name" value="Glyco_transf_4"/>
    <property type="match status" value="1"/>
</dbReference>
<reference evidence="3" key="1">
    <citation type="submission" date="2019-03" db="EMBL/GenBank/DDBJ databases">
        <title>Lake Tanganyika Metagenome-Assembled Genomes (MAGs).</title>
        <authorList>
            <person name="Tran P."/>
        </authorList>
    </citation>
    <scope>NUCLEOTIDE SEQUENCE</scope>
    <source>
        <strain evidence="3">M_DeepCast_400m_m2_100</strain>
    </source>
</reference>
<evidence type="ECO:0000313" key="3">
    <source>
        <dbReference type="EMBL" id="MBM3316516.1"/>
    </source>
</evidence>
<feature type="domain" description="Glycosyltransferase subfamily 4-like N-terminal" evidence="2">
    <location>
        <begin position="21"/>
        <end position="183"/>
    </location>
</feature>
<evidence type="ECO:0000259" key="2">
    <source>
        <dbReference type="Pfam" id="PF13439"/>
    </source>
</evidence>
<dbReference type="EMBL" id="VGIY01000019">
    <property type="protein sequence ID" value="MBM3316516.1"/>
    <property type="molecule type" value="Genomic_DNA"/>
</dbReference>
<evidence type="ECO:0000259" key="1">
    <source>
        <dbReference type="Pfam" id="PF00534"/>
    </source>
</evidence>
<dbReference type="InterPro" id="IPR028098">
    <property type="entry name" value="Glyco_trans_4-like_N"/>
</dbReference>
<name>A0A938BQ49_UNCEI</name>
<dbReference type="PANTHER" id="PTHR45947">
    <property type="entry name" value="SULFOQUINOVOSYL TRANSFERASE SQD2"/>
    <property type="match status" value="1"/>
</dbReference>
<organism evidence="3 4">
    <name type="scientific">Eiseniibacteriota bacterium</name>
    <dbReference type="NCBI Taxonomy" id="2212470"/>
    <lineage>
        <taxon>Bacteria</taxon>
        <taxon>Candidatus Eiseniibacteriota</taxon>
    </lineage>
</organism>
<dbReference type="Gene3D" id="3.40.50.2000">
    <property type="entry name" value="Glycogen Phosphorylase B"/>
    <property type="match status" value="2"/>
</dbReference>
<proteinExistence type="predicted"/>
<dbReference type="InterPro" id="IPR050194">
    <property type="entry name" value="Glycosyltransferase_grp1"/>
</dbReference>
<evidence type="ECO:0000313" key="4">
    <source>
        <dbReference type="Proteomes" id="UP000748308"/>
    </source>
</evidence>
<accession>A0A938BQ49</accession>
<sequence>MTRPGRHFAVVSYRDIRHPEFGGAEVILYEIFRRFVRWGHRVSFVTGSWPGAPREEEIEGLRIRRAGSQYDFNFRAPALLRRVMRESPVDLVVEDINKIPFFTPLFQRRAPVLGIVPHLFGTTVFRQAALPLALYVYFYEQFIPLVYRRSRFSVLSQTTLEDLVRRGIPRERMRVIRAGIDHDYYRPPDRGEEPPGPVITYLGRIKKYKRIDLVLRALPAILARVPGAEYWIVGEGDYRPRLEALAEALGVGRRVRFLGYQEGAAKLETLYRTRVLVYTSPKEGWGLSVIEGNALGIPCVASRSPGLSESVRDGETGLLVPHGEVGPLAEALVRLLSDDGLWLRMGRAGRAWAARYDWESSARETLELAEEIIARGRA</sequence>
<dbReference type="CDD" id="cd03801">
    <property type="entry name" value="GT4_PimA-like"/>
    <property type="match status" value="1"/>
</dbReference>
<dbReference type="GO" id="GO:0016757">
    <property type="term" value="F:glycosyltransferase activity"/>
    <property type="evidence" value="ECO:0007669"/>
    <property type="project" value="InterPro"/>
</dbReference>
<feature type="domain" description="Glycosyl transferase family 1" evidence="1">
    <location>
        <begin position="194"/>
        <end position="352"/>
    </location>
</feature>
<comment type="caution">
    <text evidence="3">The sequence shown here is derived from an EMBL/GenBank/DDBJ whole genome shotgun (WGS) entry which is preliminary data.</text>
</comment>
<protein>
    <submittedName>
        <fullName evidence="3">Glycosyltransferase family 4 protein</fullName>
    </submittedName>
</protein>
<dbReference type="Pfam" id="PF00534">
    <property type="entry name" value="Glycos_transf_1"/>
    <property type="match status" value="1"/>
</dbReference>
<dbReference type="Proteomes" id="UP000748308">
    <property type="component" value="Unassembled WGS sequence"/>
</dbReference>